<feature type="non-terminal residue" evidence="2">
    <location>
        <position position="66"/>
    </location>
</feature>
<gene>
    <name evidence="2" type="ORF">SMN809_LOCUS31361</name>
</gene>
<dbReference type="AlphaFoldDB" id="A0A8S2VXZ5"/>
<evidence type="ECO:0000313" key="3">
    <source>
        <dbReference type="Proteomes" id="UP000676336"/>
    </source>
</evidence>
<name>A0A8S2VXZ5_9BILA</name>
<protein>
    <submittedName>
        <fullName evidence="2">Uncharacterized protein</fullName>
    </submittedName>
</protein>
<feature type="region of interest" description="Disordered" evidence="1">
    <location>
        <begin position="1"/>
        <end position="66"/>
    </location>
</feature>
<dbReference type="Proteomes" id="UP000676336">
    <property type="component" value="Unassembled WGS sequence"/>
</dbReference>
<proteinExistence type="predicted"/>
<accession>A0A8S2VXZ5</accession>
<feature type="compositionally biased region" description="Polar residues" evidence="1">
    <location>
        <begin position="1"/>
        <end position="32"/>
    </location>
</feature>
<feature type="compositionally biased region" description="Low complexity" evidence="1">
    <location>
        <begin position="33"/>
        <end position="53"/>
    </location>
</feature>
<evidence type="ECO:0000256" key="1">
    <source>
        <dbReference type="SAM" id="MobiDB-lite"/>
    </source>
</evidence>
<organism evidence="2 3">
    <name type="scientific">Rotaria magnacalcarata</name>
    <dbReference type="NCBI Taxonomy" id="392030"/>
    <lineage>
        <taxon>Eukaryota</taxon>
        <taxon>Metazoa</taxon>
        <taxon>Spiralia</taxon>
        <taxon>Gnathifera</taxon>
        <taxon>Rotifera</taxon>
        <taxon>Eurotatoria</taxon>
        <taxon>Bdelloidea</taxon>
        <taxon>Philodinida</taxon>
        <taxon>Philodinidae</taxon>
        <taxon>Rotaria</taxon>
    </lineage>
</organism>
<feature type="non-terminal residue" evidence="2">
    <location>
        <position position="1"/>
    </location>
</feature>
<reference evidence="2" key="1">
    <citation type="submission" date="2021-02" db="EMBL/GenBank/DDBJ databases">
        <authorList>
            <person name="Nowell W R."/>
        </authorList>
    </citation>
    <scope>NUCLEOTIDE SEQUENCE</scope>
</reference>
<dbReference type="EMBL" id="CAJOBI010062380">
    <property type="protein sequence ID" value="CAF4420997.1"/>
    <property type="molecule type" value="Genomic_DNA"/>
</dbReference>
<comment type="caution">
    <text evidence="2">The sequence shown here is derived from an EMBL/GenBank/DDBJ whole genome shotgun (WGS) entry which is preliminary data.</text>
</comment>
<evidence type="ECO:0000313" key="2">
    <source>
        <dbReference type="EMBL" id="CAF4420997.1"/>
    </source>
</evidence>
<sequence>PARTSSYQSSNHQQRGGSGNSRNTTHQNLFNYQSSSLTQQSQLQPPLSTSNIPPLIPPSPSASSSQ</sequence>